<name>A0A6F9D951_9ASCI</name>
<reference evidence="2" key="1">
    <citation type="submission" date="2020-04" db="EMBL/GenBank/DDBJ databases">
        <authorList>
            <person name="Neveu A P."/>
        </authorList>
    </citation>
    <scope>NUCLEOTIDE SEQUENCE</scope>
    <source>
        <tissue evidence="2">Whole embryo</tissue>
    </source>
</reference>
<dbReference type="PANTHER" id="PTHR35088">
    <property type="entry name" value="COILED-COIL DOMAIN-CONTAINING PROTEIN 178"/>
    <property type="match status" value="1"/>
</dbReference>
<dbReference type="SUPFAM" id="SSF57997">
    <property type="entry name" value="Tropomyosin"/>
    <property type="match status" value="2"/>
</dbReference>
<organism evidence="2">
    <name type="scientific">Phallusia mammillata</name>
    <dbReference type="NCBI Taxonomy" id="59560"/>
    <lineage>
        <taxon>Eukaryota</taxon>
        <taxon>Metazoa</taxon>
        <taxon>Chordata</taxon>
        <taxon>Tunicata</taxon>
        <taxon>Ascidiacea</taxon>
        <taxon>Phlebobranchia</taxon>
        <taxon>Ascidiidae</taxon>
        <taxon>Phallusia</taxon>
    </lineage>
</organism>
<evidence type="ECO:0000256" key="1">
    <source>
        <dbReference type="SAM" id="MobiDB-lite"/>
    </source>
</evidence>
<dbReference type="InterPro" id="IPR038826">
    <property type="entry name" value="CCDC178"/>
</dbReference>
<accession>A0A6F9D951</accession>
<feature type="region of interest" description="Disordered" evidence="1">
    <location>
        <begin position="520"/>
        <end position="544"/>
    </location>
</feature>
<sequence>MPDKSLVPYNHAAIESKDGSGDRTLQKRRSCEMVTTPSPCVKKALFHLERIKHYLQETCIKDGDQESEVGTLSHSILKPIGQEKAQKKQLRFLTPVIEYSPNSEQDEATSEKSLSVQGSGYVSDDSQAIAQKSMFKKQISSFEVFNQVAELLQRLEDDRIATLKALEIERNRFKNLSWKIDMMSQRRIVQLPMAVQKEHDACAFDISELQWHVSYTERQLERSKERVTAAQVLNDSLNEDINFVKKHCPLVEEKLTMEKEAMKKIRTTQKATDGELSDAKVVLDHAEEKYQEALETAERERQKTSQDLDAVRGQLTMLKKDLHHSEAMYQAYLKKADQSREKLSNQGDELTALEKKTEELRELEQKEVYRIEELQDEVKQVEFETGEVTKQKNKLENEIDQMHQDMRGRISDIEGQYKDSLRTLRELQENNRDMKYDIEDMNEEIKTCDKAVAKAERESERFAKEKERCEIQLKNASDDVTNITMINIELKTQLEKEETKSQALEDALKSSSENLRKQVNEEMRQKTALESKRNHNSTALLKGKSENVKKKIKVEKTLEETQNAVAKAVREVKALQEQHEKSLHTVTDLEQRLTALNAEHESTEKDLTQQKNTIEPVERKLQEEQMELKSKIKEMEFEELQMNQKLKDMTVSQNAMQKRINTAETNIAKLKEELNELQIKLETGENTNQNLQKKLDEATGRLDARDKQHKQLMAERIKVKEQLEENVRLEVESNKKVAQKYRVLQSEHIDLKNRFMSMYDNKVKMEASIKDHKQLLKLQEKLNSALRQYYYDRGKFNQAGLTKFYVQSHNNTNMMTNVQKGLDIAIDNISLFLKSQIDGSATNRVHQAAMEWLETPS</sequence>
<gene>
    <name evidence="2" type="primary">Ccdc178</name>
</gene>
<dbReference type="PANTHER" id="PTHR35088:SF1">
    <property type="entry name" value="COILED-COIL DOMAIN-CONTAINING PROTEIN 178"/>
    <property type="match status" value="1"/>
</dbReference>
<protein>
    <submittedName>
        <fullName evidence="2">Coiled-coil domain-containing protein 178-like</fullName>
    </submittedName>
</protein>
<dbReference type="Gene3D" id="1.20.5.170">
    <property type="match status" value="1"/>
</dbReference>
<dbReference type="AlphaFoldDB" id="A0A6F9D951"/>
<proteinExistence type="evidence at transcript level"/>
<dbReference type="EMBL" id="LR783656">
    <property type="protein sequence ID" value="CAB3228302.1"/>
    <property type="molecule type" value="mRNA"/>
</dbReference>
<evidence type="ECO:0000313" key="2">
    <source>
        <dbReference type="EMBL" id="CAB3228302.1"/>
    </source>
</evidence>
<feature type="compositionally biased region" description="Basic and acidic residues" evidence="1">
    <location>
        <begin position="520"/>
        <end position="533"/>
    </location>
</feature>